<dbReference type="InterPro" id="IPR006059">
    <property type="entry name" value="SBP"/>
</dbReference>
<dbReference type="Proteomes" id="UP000317371">
    <property type="component" value="Unassembled WGS sequence"/>
</dbReference>
<accession>A0A540VFV8</accession>
<sequence>MVLQAGAHSRVGRGAGTAHVARGIRPLRRRRVPLRRCSHPFSRYLVLLALLAGLTAGCRALPLEIPLPDFLARQEAAQEEPIQLRWGGGATSPGERELIQAQLARFQATEERITVEARWTDNLAETLPGAQATGEAPDVFLATGNLLPQLVADQALVILPNDWIPAADLYPGLEGAWLQRGTTACLPRDLATLALVYNRERFDSAGLTYPDSSWGWQELYNAAAALTDANNGLYGLVLAADISRWLPFVYQAGGRLLSADGQTLALHSPEALTATEFFLSLFQEGLAVTPDQLDSTWNGEGFGRGRAAMTLEANWIVSYLAAEFPELRYGVAELPAGPAGRATLAFTTCYAVAASSPHRNEAVALADFLSQPGHLAEWAEHTLHLPGRRTLLPSWRAAHPDLDAFARGVDYGQLWQLPSPLQGLIPLANSDLQAAMDGDLTAQEFLDQLNARGQRALGTGP</sequence>
<dbReference type="PANTHER" id="PTHR43649:SF31">
    <property type="entry name" value="SN-GLYCEROL-3-PHOSPHATE-BINDING PERIPLASMIC PROTEIN UGPB"/>
    <property type="match status" value="1"/>
</dbReference>
<dbReference type="CDD" id="cd13585">
    <property type="entry name" value="PBP2_TMBP_like"/>
    <property type="match status" value="1"/>
</dbReference>
<dbReference type="Pfam" id="PF01547">
    <property type="entry name" value="SBP_bac_1"/>
    <property type="match status" value="1"/>
</dbReference>
<evidence type="ECO:0000313" key="6">
    <source>
        <dbReference type="Proteomes" id="UP000317371"/>
    </source>
</evidence>
<dbReference type="EMBL" id="VIGC01000012">
    <property type="protein sequence ID" value="TQE95646.1"/>
    <property type="molecule type" value="Genomic_DNA"/>
</dbReference>
<dbReference type="Gene3D" id="3.40.190.10">
    <property type="entry name" value="Periplasmic binding protein-like II"/>
    <property type="match status" value="1"/>
</dbReference>
<evidence type="ECO:0000256" key="2">
    <source>
        <dbReference type="ARBA" id="ARBA00008520"/>
    </source>
</evidence>
<dbReference type="GO" id="GO:0030313">
    <property type="term" value="C:cell envelope"/>
    <property type="evidence" value="ECO:0007669"/>
    <property type="project" value="UniProtKB-SubCell"/>
</dbReference>
<comment type="similarity">
    <text evidence="2">Belongs to the bacterial solute-binding protein 1 family.</text>
</comment>
<comment type="caution">
    <text evidence="5">The sequence shown here is derived from an EMBL/GenBank/DDBJ whole genome shotgun (WGS) entry which is preliminary data.</text>
</comment>
<proteinExistence type="inferred from homology"/>
<evidence type="ECO:0000256" key="1">
    <source>
        <dbReference type="ARBA" id="ARBA00004196"/>
    </source>
</evidence>
<evidence type="ECO:0000256" key="4">
    <source>
        <dbReference type="ARBA" id="ARBA00022729"/>
    </source>
</evidence>
<keyword evidence="6" id="KW-1185">Reference proteome</keyword>
<gene>
    <name evidence="5" type="ORF">FKZ61_11000</name>
</gene>
<dbReference type="InterPro" id="IPR050490">
    <property type="entry name" value="Bact_solute-bd_prot1"/>
</dbReference>
<dbReference type="PANTHER" id="PTHR43649">
    <property type="entry name" value="ARABINOSE-BINDING PROTEIN-RELATED"/>
    <property type="match status" value="1"/>
</dbReference>
<organism evidence="5 6">
    <name type="scientific">Litorilinea aerophila</name>
    <dbReference type="NCBI Taxonomy" id="1204385"/>
    <lineage>
        <taxon>Bacteria</taxon>
        <taxon>Bacillati</taxon>
        <taxon>Chloroflexota</taxon>
        <taxon>Caldilineae</taxon>
        <taxon>Caldilineales</taxon>
        <taxon>Caldilineaceae</taxon>
        <taxon>Litorilinea</taxon>
    </lineage>
</organism>
<keyword evidence="3" id="KW-0813">Transport</keyword>
<keyword evidence="4" id="KW-0732">Signal</keyword>
<dbReference type="InParanoid" id="A0A540VFV8"/>
<comment type="subcellular location">
    <subcellularLocation>
        <location evidence="1">Cell envelope</location>
    </subcellularLocation>
</comment>
<name>A0A540VFV8_9CHLR</name>
<dbReference type="OrthoDB" id="362670at2"/>
<dbReference type="AlphaFoldDB" id="A0A540VFV8"/>
<evidence type="ECO:0000256" key="3">
    <source>
        <dbReference type="ARBA" id="ARBA00022448"/>
    </source>
</evidence>
<reference evidence="5 6" key="1">
    <citation type="submission" date="2019-06" db="EMBL/GenBank/DDBJ databases">
        <title>Genome sequence of Litorilinea aerophila BAA-2444.</title>
        <authorList>
            <person name="Maclea K.S."/>
            <person name="Maurais E.G."/>
            <person name="Iannazzi L.C."/>
        </authorList>
    </citation>
    <scope>NUCLEOTIDE SEQUENCE [LARGE SCALE GENOMIC DNA]</scope>
    <source>
        <strain evidence="5 6">ATCC BAA-2444</strain>
    </source>
</reference>
<evidence type="ECO:0000313" key="5">
    <source>
        <dbReference type="EMBL" id="TQE95646.1"/>
    </source>
</evidence>
<protein>
    <submittedName>
        <fullName evidence="5">Sugar ABC transporter substrate-binding protein</fullName>
    </submittedName>
</protein>
<dbReference type="SUPFAM" id="SSF53850">
    <property type="entry name" value="Periplasmic binding protein-like II"/>
    <property type="match status" value="1"/>
</dbReference>